<organism evidence="6 7">
    <name type="scientific">Mammaliicoccus stepanovicii</name>
    <dbReference type="NCBI Taxonomy" id="643214"/>
    <lineage>
        <taxon>Bacteria</taxon>
        <taxon>Bacillati</taxon>
        <taxon>Bacillota</taxon>
        <taxon>Bacilli</taxon>
        <taxon>Bacillales</taxon>
        <taxon>Staphylococcaceae</taxon>
        <taxon>Mammaliicoccus</taxon>
    </lineage>
</organism>
<dbReference type="GO" id="GO:0016757">
    <property type="term" value="F:glycosyltransferase activity"/>
    <property type="evidence" value="ECO:0007669"/>
    <property type="project" value="UniProtKB-KW"/>
</dbReference>
<evidence type="ECO:0000259" key="4">
    <source>
        <dbReference type="Pfam" id="PF00535"/>
    </source>
</evidence>
<evidence type="ECO:0000313" key="6">
    <source>
        <dbReference type="EMBL" id="SNV55033.1"/>
    </source>
</evidence>
<evidence type="ECO:0000256" key="3">
    <source>
        <dbReference type="ARBA" id="ARBA00022679"/>
    </source>
</evidence>
<dbReference type="InterPro" id="IPR001173">
    <property type="entry name" value="Glyco_trans_2-like"/>
</dbReference>
<dbReference type="PANTHER" id="PTHR22916">
    <property type="entry name" value="GLYCOSYLTRANSFERASE"/>
    <property type="match status" value="1"/>
</dbReference>
<accession>A0A239Y9G2</accession>
<reference evidence="6 7" key="1">
    <citation type="submission" date="2017-06" db="EMBL/GenBank/DDBJ databases">
        <authorList>
            <consortium name="Pathogen Informatics"/>
        </authorList>
    </citation>
    <scope>NUCLEOTIDE SEQUENCE [LARGE SCALE GENOMIC DNA]</scope>
    <source>
        <strain evidence="6 7">NCTC13839</strain>
    </source>
</reference>
<name>A0A239Y9G2_9STAP</name>
<sequence>MKKIVSIIVPLYNKEDFLTSCIESLINLNIDHNEIEAIFVDDCSTDSSLQIVKKYAEQYAFIKVIQLETNTGSPSTPRNVGIKEATGKYITLLDADDWLDIEGFPKFIAKVNEDNADFGLAASFKHTNKSVTYHAKFTSYKDASHMKPTDIEKIFRAVGPPGKVFKREIVINNQLEFEHMKFGEDKLFFTQLISKVENITMSTLPMYHVNRLDENLSLVQETSVLDKGYINKGITERICEMDIPLSLKEMALSRMIEVDFFRRLLHTKTFLKSDNKAEFFNVISDVEAILNNHGFNMQQFINNKIFITMYHLYKQQDKDALINFISDVVHGRWHLFIEDGTVYKTLERHYDSFKPIPIACYPVYLGTQFIDGEMYDVIHMLTDDHFNINSVNIVEVNNVTKSQFIDFEYRNDKVYIKQQAFTKVGSSDVNIRINFNDIGTAIVYASYPSNNALYKMKRQSFKLEFTQKQKKAIQPKYFTQISGPIIATKKIKLYRDLEFNDAIDTLEPGAKLEPISIQYSSNGTPRLVLEDGSLITANKKFVTLFDTNNLDKYITTVPKQVKVIKACKLYDTRSFTKEPIKKLNAGDTLKINNIIYTNNSTPRLVTEDGHYVTANKDFVDVIKS</sequence>
<protein>
    <submittedName>
        <fullName evidence="6">Glycosyltransferase</fullName>
    </submittedName>
</protein>
<dbReference type="OrthoDB" id="396512at2"/>
<dbReference type="InterPro" id="IPR044081">
    <property type="entry name" value="DUF5776"/>
</dbReference>
<gene>
    <name evidence="6" type="primary">kfoC</name>
    <name evidence="6" type="ORF">SAMEA4384403_00141</name>
</gene>
<evidence type="ECO:0000259" key="5">
    <source>
        <dbReference type="Pfam" id="PF19087"/>
    </source>
</evidence>
<dbReference type="KEGG" id="sste:SAMEA4384403_0141"/>
<feature type="domain" description="Glycosyltransferase 2-like" evidence="4">
    <location>
        <begin position="6"/>
        <end position="136"/>
    </location>
</feature>
<dbReference type="PANTHER" id="PTHR22916:SF51">
    <property type="entry name" value="GLYCOSYLTRANSFERASE EPSH-RELATED"/>
    <property type="match status" value="1"/>
</dbReference>
<feature type="domain" description="DUF5776" evidence="5">
    <location>
        <begin position="477"/>
        <end position="542"/>
    </location>
</feature>
<dbReference type="AlphaFoldDB" id="A0A239Y9G2"/>
<keyword evidence="2" id="KW-0328">Glycosyltransferase</keyword>
<dbReference type="Gene3D" id="3.90.550.10">
    <property type="entry name" value="Spore Coat Polysaccharide Biosynthesis Protein SpsA, Chain A"/>
    <property type="match status" value="1"/>
</dbReference>
<dbReference type="Pfam" id="PF00535">
    <property type="entry name" value="Glycos_transf_2"/>
    <property type="match status" value="1"/>
</dbReference>
<dbReference type="EMBL" id="LT906462">
    <property type="protein sequence ID" value="SNV55033.1"/>
    <property type="molecule type" value="Genomic_DNA"/>
</dbReference>
<keyword evidence="3 6" id="KW-0808">Transferase</keyword>
<comment type="similarity">
    <text evidence="1">Belongs to the glycosyltransferase 2 family.</text>
</comment>
<dbReference type="Proteomes" id="UP000242084">
    <property type="component" value="Chromosome 1"/>
</dbReference>
<dbReference type="Pfam" id="PF19087">
    <property type="entry name" value="DUF5776"/>
    <property type="match status" value="2"/>
</dbReference>
<dbReference type="CDD" id="cd00761">
    <property type="entry name" value="Glyco_tranf_GTA_type"/>
    <property type="match status" value="1"/>
</dbReference>
<dbReference type="InterPro" id="IPR029044">
    <property type="entry name" value="Nucleotide-diphossugar_trans"/>
</dbReference>
<dbReference type="SUPFAM" id="SSF53448">
    <property type="entry name" value="Nucleotide-diphospho-sugar transferases"/>
    <property type="match status" value="1"/>
</dbReference>
<evidence type="ECO:0000313" key="7">
    <source>
        <dbReference type="Proteomes" id="UP000242084"/>
    </source>
</evidence>
<keyword evidence="7" id="KW-1185">Reference proteome</keyword>
<proteinExistence type="inferred from homology"/>
<dbReference type="RefSeq" id="WP_095085362.1">
    <property type="nucleotide sequence ID" value="NZ_BMDM01000015.1"/>
</dbReference>
<evidence type="ECO:0000256" key="2">
    <source>
        <dbReference type="ARBA" id="ARBA00022676"/>
    </source>
</evidence>
<evidence type="ECO:0000256" key="1">
    <source>
        <dbReference type="ARBA" id="ARBA00006739"/>
    </source>
</evidence>
<feature type="domain" description="DUF5776" evidence="5">
    <location>
        <begin position="553"/>
        <end position="619"/>
    </location>
</feature>